<dbReference type="InterPro" id="IPR003368">
    <property type="entry name" value="POMP_repeat"/>
</dbReference>
<comment type="caution">
    <text evidence="8">The sequence shown here is derived from an EMBL/GenBank/DDBJ whole genome shotgun (WGS) entry which is preliminary data.</text>
</comment>
<evidence type="ECO:0000256" key="1">
    <source>
        <dbReference type="ARBA" id="ARBA00004196"/>
    </source>
</evidence>
<dbReference type="Pfam" id="PF02415">
    <property type="entry name" value="Chlam_PMP"/>
    <property type="match status" value="1"/>
</dbReference>
<dbReference type="AlphaFoldDB" id="A0A366MCG7"/>
<evidence type="ECO:0000313" key="8">
    <source>
        <dbReference type="EMBL" id="RBQ23936.1"/>
    </source>
</evidence>
<dbReference type="Proteomes" id="UP000253099">
    <property type="component" value="Unassembled WGS sequence"/>
</dbReference>
<gene>
    <name evidence="8" type="ORF">ALNOE001_06070</name>
</gene>
<protein>
    <recommendedName>
        <fullName evidence="10">Right handed beta helix domain-containing protein</fullName>
    </recommendedName>
</protein>
<keyword evidence="6" id="KW-0472">Membrane</keyword>
<evidence type="ECO:0000313" key="9">
    <source>
        <dbReference type="Proteomes" id="UP000253099"/>
    </source>
</evidence>
<evidence type="ECO:0000256" key="5">
    <source>
        <dbReference type="ARBA" id="ARBA00022729"/>
    </source>
</evidence>
<dbReference type="GO" id="GO:0005576">
    <property type="term" value="C:extracellular region"/>
    <property type="evidence" value="ECO:0007669"/>
    <property type="project" value="UniProtKB-SubCell"/>
</dbReference>
<proteinExistence type="predicted"/>
<evidence type="ECO:0000256" key="6">
    <source>
        <dbReference type="ARBA" id="ARBA00023136"/>
    </source>
</evidence>
<evidence type="ECO:0000256" key="7">
    <source>
        <dbReference type="ARBA" id="ARBA00023237"/>
    </source>
</evidence>
<name>A0A366MCG7_9EURY</name>
<keyword evidence="7" id="KW-0998">Cell outer membrane</keyword>
<keyword evidence="9" id="KW-1185">Reference proteome</keyword>
<dbReference type="EMBL" id="NIZT01000013">
    <property type="protein sequence ID" value="RBQ23936.1"/>
    <property type="molecule type" value="Genomic_DNA"/>
</dbReference>
<reference evidence="8 9" key="1">
    <citation type="submission" date="2018-06" db="EMBL/GenBank/DDBJ databases">
        <title>Genomic insight into two independent archaeal endosymbiosis events.</title>
        <authorList>
            <person name="Lind A.E."/>
            <person name="Lewis W.H."/>
            <person name="Spang A."/>
            <person name="Guy L."/>
            <person name="Embley M.T."/>
            <person name="Ettema T.J.G."/>
        </authorList>
    </citation>
    <scope>NUCLEOTIDE SEQUENCE [LARGE SCALE GENOMIC DNA]</scope>
    <source>
        <strain evidence="8">NOE</strain>
    </source>
</reference>
<evidence type="ECO:0000256" key="4">
    <source>
        <dbReference type="ARBA" id="ARBA00022525"/>
    </source>
</evidence>
<accession>A0A366MCG7</accession>
<keyword evidence="4" id="KW-0964">Secreted</keyword>
<keyword evidence="5" id="KW-0732">Signal</keyword>
<comment type="subcellular location">
    <subcellularLocation>
        <location evidence="1">Cell envelope</location>
    </subcellularLocation>
    <subcellularLocation>
        <location evidence="2">Cell outer membrane</location>
    </subcellularLocation>
    <subcellularLocation>
        <location evidence="3">Secreted</location>
    </subcellularLocation>
</comment>
<evidence type="ECO:0008006" key="10">
    <source>
        <dbReference type="Google" id="ProtNLM"/>
    </source>
</evidence>
<evidence type="ECO:0000256" key="3">
    <source>
        <dbReference type="ARBA" id="ARBA00004613"/>
    </source>
</evidence>
<organism evidence="8 9">
    <name type="scientific">Candidatus Methanobinarius endosymbioticus</name>
    <dbReference type="NCBI Taxonomy" id="2006182"/>
    <lineage>
        <taxon>Archaea</taxon>
        <taxon>Methanobacteriati</taxon>
        <taxon>Methanobacteriota</taxon>
        <taxon>Methanomada group</taxon>
        <taxon>Methanobacteria</taxon>
        <taxon>Methanobacteriales</taxon>
        <taxon>Methanobacteriaceae</taxon>
        <taxon>Candidatus Methanobinarius</taxon>
    </lineage>
</organism>
<evidence type="ECO:0000256" key="2">
    <source>
        <dbReference type="ARBA" id="ARBA00004442"/>
    </source>
</evidence>
<sequence>MEKNLPGGDIVHAGGILSTDNMSVKNSVFTNNSATSDGGVIWNRKWTNLTNCALNNNSAWDGGTTYLDGANIINCFLYR</sequence>